<dbReference type="RefSeq" id="XP_046067539.1">
    <property type="nucleotide sequence ID" value="XM_046214495.1"/>
</dbReference>
<keyword evidence="2" id="KW-1185">Reference proteome</keyword>
<name>A0AAD4PW28_9EURO</name>
<comment type="caution">
    <text evidence="1">The sequence shown here is derived from an EMBL/GenBank/DDBJ whole genome shotgun (WGS) entry which is preliminary data.</text>
</comment>
<evidence type="ECO:0000313" key="2">
    <source>
        <dbReference type="Proteomes" id="UP001201262"/>
    </source>
</evidence>
<dbReference type="Proteomes" id="UP001201262">
    <property type="component" value="Unassembled WGS sequence"/>
</dbReference>
<dbReference type="AlphaFoldDB" id="A0AAD4PW28"/>
<sequence>MTPKACDQCYRNKEKCSFTLAAEKRLGRRPNSKSFVHGSLHIWDYERGNQIETNNSRSSTRASNCISPSTSASCLDLALPREKKEDDEQDVPLARVLDQILQYHSTLQTTTDAMRIVTHDVQFAVIHIPFTMGRSFMNDLRNSVYSVLSQSAPTLTDGYIAFLVLVAHCQASRLYCTTPDLYRGARALRVLRNIKTVRHQDAVGILLLGQVLFVFEILTDTFTSSAHSIVRSALISARRWYPFLLQEPRFDTITICPIIMDTVCCLVYREVPVIRLCIQNRIIVDRFMGVSSTLMPLLYDLCVISHIAKSATAGITLNSPRTIDEEHPDDCYSDIEKSIEDWVPTLPPDFLSAYDKAEVQMMLTQANVYRLAGLLVIHRLRYPFGVRDSVAQHYANCIFSEMSSSCAALTQDGMRALPIMFPLWISMFEVEGPGEDLLEKFSCFPLPSVCMSKLCGFVKHVRMAKESGYNGLWFDLVENNLHFAVIP</sequence>
<protein>
    <submittedName>
        <fullName evidence="1">Uncharacterized protein</fullName>
    </submittedName>
</protein>
<evidence type="ECO:0000313" key="1">
    <source>
        <dbReference type="EMBL" id="KAH8691447.1"/>
    </source>
</evidence>
<reference evidence="1" key="1">
    <citation type="submission" date="2021-12" db="EMBL/GenBank/DDBJ databases">
        <title>Convergent genome expansion in fungi linked to evolution of root-endophyte symbiosis.</title>
        <authorList>
            <consortium name="DOE Joint Genome Institute"/>
            <person name="Ke Y.-H."/>
            <person name="Bonito G."/>
            <person name="Liao H.-L."/>
            <person name="Looney B."/>
            <person name="Rojas-Flechas A."/>
            <person name="Nash J."/>
            <person name="Hameed K."/>
            <person name="Schadt C."/>
            <person name="Martin F."/>
            <person name="Crous P.W."/>
            <person name="Miettinen O."/>
            <person name="Magnuson J.K."/>
            <person name="Labbe J."/>
            <person name="Jacobson D."/>
            <person name="Doktycz M.J."/>
            <person name="Veneault-Fourrey C."/>
            <person name="Kuo A."/>
            <person name="Mondo S."/>
            <person name="Calhoun S."/>
            <person name="Riley R."/>
            <person name="Ohm R."/>
            <person name="LaButti K."/>
            <person name="Andreopoulos B."/>
            <person name="Pangilinan J."/>
            <person name="Nolan M."/>
            <person name="Tritt A."/>
            <person name="Clum A."/>
            <person name="Lipzen A."/>
            <person name="Daum C."/>
            <person name="Barry K."/>
            <person name="Grigoriev I.V."/>
            <person name="Vilgalys R."/>
        </authorList>
    </citation>
    <scope>NUCLEOTIDE SEQUENCE</scope>
    <source>
        <strain evidence="1">PMI_201</strain>
    </source>
</reference>
<organism evidence="1 2">
    <name type="scientific">Talaromyces proteolyticus</name>
    <dbReference type="NCBI Taxonomy" id="1131652"/>
    <lineage>
        <taxon>Eukaryota</taxon>
        <taxon>Fungi</taxon>
        <taxon>Dikarya</taxon>
        <taxon>Ascomycota</taxon>
        <taxon>Pezizomycotina</taxon>
        <taxon>Eurotiomycetes</taxon>
        <taxon>Eurotiomycetidae</taxon>
        <taxon>Eurotiales</taxon>
        <taxon>Trichocomaceae</taxon>
        <taxon>Talaromyces</taxon>
        <taxon>Talaromyces sect. Bacilispori</taxon>
    </lineage>
</organism>
<proteinExistence type="predicted"/>
<gene>
    <name evidence="1" type="ORF">BGW36DRAFT_363779</name>
</gene>
<accession>A0AAD4PW28</accession>
<dbReference type="EMBL" id="JAJTJA010000012">
    <property type="protein sequence ID" value="KAH8691447.1"/>
    <property type="molecule type" value="Genomic_DNA"/>
</dbReference>
<dbReference type="GeneID" id="70244782"/>